<feature type="domain" description="YhaN AAA" evidence="2">
    <location>
        <begin position="1"/>
        <end position="207"/>
    </location>
</feature>
<dbReference type="PANTHER" id="PTHR41259">
    <property type="entry name" value="DOUBLE-STRAND BREAK REPAIR RAD50 ATPASE, PUTATIVE-RELATED"/>
    <property type="match status" value="1"/>
</dbReference>
<accession>A0A9X1Y4W2</accession>
<protein>
    <submittedName>
        <fullName evidence="3">AAA family ATPase</fullName>
    </submittedName>
</protein>
<dbReference type="Proteomes" id="UP001139516">
    <property type="component" value="Unassembled WGS sequence"/>
</dbReference>
<evidence type="ECO:0000313" key="3">
    <source>
        <dbReference type="EMBL" id="MCK8783338.1"/>
    </source>
</evidence>
<evidence type="ECO:0000256" key="1">
    <source>
        <dbReference type="SAM" id="Coils"/>
    </source>
</evidence>
<organism evidence="3 4">
    <name type="scientific">Roseomonas acroporae</name>
    <dbReference type="NCBI Taxonomy" id="2937791"/>
    <lineage>
        <taxon>Bacteria</taxon>
        <taxon>Pseudomonadati</taxon>
        <taxon>Pseudomonadota</taxon>
        <taxon>Alphaproteobacteria</taxon>
        <taxon>Acetobacterales</taxon>
        <taxon>Roseomonadaceae</taxon>
        <taxon>Roseomonas</taxon>
    </lineage>
</organism>
<dbReference type="InterPro" id="IPR038734">
    <property type="entry name" value="YhaN_AAA"/>
</dbReference>
<dbReference type="Gene3D" id="3.40.50.300">
    <property type="entry name" value="P-loop containing nucleotide triphosphate hydrolases"/>
    <property type="match status" value="2"/>
</dbReference>
<dbReference type="AlphaFoldDB" id="A0A9X1Y4W2"/>
<dbReference type="InterPro" id="IPR027417">
    <property type="entry name" value="P-loop_NTPase"/>
</dbReference>
<dbReference type="EMBL" id="JALPRX010000008">
    <property type="protein sequence ID" value="MCK8783338.1"/>
    <property type="molecule type" value="Genomic_DNA"/>
</dbReference>
<dbReference type="RefSeq" id="WP_248665461.1">
    <property type="nucleotide sequence ID" value="NZ_JALPRX010000008.1"/>
</dbReference>
<gene>
    <name evidence="3" type="ORF">M0638_02940</name>
</gene>
<sequence>MRLTALTLRRYGNFDTAEIALDPAPGRVNLLVAPNGAGKSVLRSAFGDLLFGIGAQTPMGFRHGYQGMRLDAAGIDANGAPFRFGRRKGQGNTLLDAAGDPGDPAMLAGLLGTADRNLLERLFALDTEALRRGGDELLRSGGALAEALLAAAGGMREAQSVREALNAERDRLAPARKSAQRPFYAALERWTGSRRAKREAVLRPETWQGWEAELDTARAARAEANRAATAAAETIRRLERLRRVRPLLARRDDAADWLAAHPDAPVLPEGFAAQVPETRAALRQAEAALDAARATLAGLAAETAGERPDHALLAEAGPVAALTAQSGAATRARDELPAARAALRDRHAELADRLRQLGRDLPPERAAEAVPPRAPLARLRRLLAERAGNAGTLARGPARLAAIAQRVADAQAALAALPPALDTAGLQALLDEITAGGRPAELHAAARRTAAEAAAALDAALAALPAPLRDPAALAALSPPDDATLASLAAARDRARTARDAIEDGAARAAEALEAAESRLATLRAAGPLPDAAALAAARARRDSGWHLIYRRAFAGTPDVAAEAEFAGDGTPLPLAYAGAVAAADALADQRNAESERLAAAAEQERIADAQRAALEALGAAREAAGRDLAAAEAAWAGTLAPLALPPEAGPAEVERRLAARGRALAAWREQRAKDAALAELDARQEAAAARLAAFAPPGEDRPGDGRPGGMPAVALLLQARLDRATESLRAARLADATRGQFQAALDAARAERAEAEAERQAAEARQEGWQSEWAAALAALGRPADEHPDDTSALLDLLDGIGPLAREAAAGAARVAAAEAELAGFDAAAEALRARVAPDLEAGDPFALARALDQRLRAAQAVAKRRELLERQREAAATARREAEAAAARAARDWQAVLDALGAEEATLTARLALAEERARRQAALAGAETALFEAGDGLSLAALRAEADAQPAEATEAALEEARAAQAAQGEAAQEAAAAATRVEARMQHAAGEDTALAAAASEEAAASSLGTTLDDALLMQAASSLLEAALAELGESANDAVMRRIGDAVATLTEGAYPGVAARQEQRGPARLVLRAASGEEAEVGQLSEGTRDQLFLALRLVAIEDHVAGGFPLPFLGDDILQTFDDRRAAAAFRALLGLSHSVQVVLLTHHPHLAEVARAALPAGALWTQELGVRELAPA</sequence>
<feature type="coiled-coil region" evidence="1">
    <location>
        <begin position="867"/>
        <end position="919"/>
    </location>
</feature>
<reference evidence="3" key="1">
    <citation type="submission" date="2022-04" db="EMBL/GenBank/DDBJ databases">
        <title>Roseomonas acroporae sp. nov., isolated from coral Acropora digitifera.</title>
        <authorList>
            <person name="Sun H."/>
        </authorList>
    </citation>
    <scope>NUCLEOTIDE SEQUENCE</scope>
    <source>
        <strain evidence="3">NAR14</strain>
    </source>
</reference>
<feature type="coiled-coil region" evidence="1">
    <location>
        <begin position="739"/>
        <end position="773"/>
    </location>
</feature>
<name>A0A9X1Y4W2_9PROT</name>
<dbReference type="SUPFAM" id="SSF52540">
    <property type="entry name" value="P-loop containing nucleoside triphosphate hydrolases"/>
    <property type="match status" value="1"/>
</dbReference>
<keyword evidence="4" id="KW-1185">Reference proteome</keyword>
<dbReference type="Pfam" id="PF13514">
    <property type="entry name" value="AAA_27"/>
    <property type="match status" value="1"/>
</dbReference>
<proteinExistence type="predicted"/>
<evidence type="ECO:0000259" key="2">
    <source>
        <dbReference type="Pfam" id="PF13514"/>
    </source>
</evidence>
<evidence type="ECO:0000313" key="4">
    <source>
        <dbReference type="Proteomes" id="UP001139516"/>
    </source>
</evidence>
<dbReference type="PANTHER" id="PTHR41259:SF1">
    <property type="entry name" value="DOUBLE-STRAND BREAK REPAIR RAD50 ATPASE, PUTATIVE-RELATED"/>
    <property type="match status" value="1"/>
</dbReference>
<keyword evidence="1" id="KW-0175">Coiled coil</keyword>
<feature type="coiled-coil region" evidence="1">
    <location>
        <begin position="499"/>
        <end position="526"/>
    </location>
</feature>
<comment type="caution">
    <text evidence="3">The sequence shown here is derived from an EMBL/GenBank/DDBJ whole genome shotgun (WGS) entry which is preliminary data.</text>
</comment>